<protein>
    <recommendedName>
        <fullName evidence="5">YibE/F family protein</fullName>
    </recommendedName>
</protein>
<evidence type="ECO:0008006" key="5">
    <source>
        <dbReference type="Google" id="ProtNLM"/>
    </source>
</evidence>
<feature type="transmembrane region" description="Helical" evidence="2">
    <location>
        <begin position="203"/>
        <end position="222"/>
    </location>
</feature>
<dbReference type="RefSeq" id="WP_236863467.1">
    <property type="nucleotide sequence ID" value="NZ_BAABAZ010000004.1"/>
</dbReference>
<feature type="transmembrane region" description="Helical" evidence="2">
    <location>
        <begin position="395"/>
        <end position="420"/>
    </location>
</feature>
<feature type="transmembrane region" description="Helical" evidence="2">
    <location>
        <begin position="178"/>
        <end position="196"/>
    </location>
</feature>
<sequence length="445" mass="45105">MHLHPAAPRASRRAWTVMLGLLVPLAVLTAVGLLALWPAGASEADAGGWDPAAAIDGSSRAVGTVTMVDLRQCPEAETYGCSAVTVEVDGTEGSLFVPPEAFAAKLAPGDSVKVMSMPDDASADPVAEALTGDSGSEGSGAEVSDGLRTSAPGDPASGNATGAPAAADYVFLDFDRTVSLSVLATVYAALVVLVAGLKGLRALIGLVFAFAVMVVFMLPALLDGSSAVLVGTTAASVIMFAVLYLAHGFSARTTSALLGTLLGIALTGILAAVWTDWAKLGGIYSEEAYILSWTDGLSTADLVICGILIAGLGVLNDVTITQAAAVWELAVARPGMRAAELFASAMRIGRDHIASTVYTIAFAFAGGALTVLLLVSSSSRPFIESLTLGELAIEVVSILVCSIGLVLAIPLTTLISVIVVRSGQAVSLTADGGRAPLGGRTVGRH</sequence>
<keyword evidence="2" id="KW-1133">Transmembrane helix</keyword>
<dbReference type="EMBL" id="BAABAZ010000004">
    <property type="protein sequence ID" value="GAA4283406.1"/>
    <property type="molecule type" value="Genomic_DNA"/>
</dbReference>
<feature type="transmembrane region" description="Helical" evidence="2">
    <location>
        <begin position="297"/>
        <end position="315"/>
    </location>
</feature>
<keyword evidence="4" id="KW-1185">Reference proteome</keyword>
<comment type="caution">
    <text evidence="3">The sequence shown here is derived from an EMBL/GenBank/DDBJ whole genome shotgun (WGS) entry which is preliminary data.</text>
</comment>
<evidence type="ECO:0000313" key="3">
    <source>
        <dbReference type="EMBL" id="GAA4283406.1"/>
    </source>
</evidence>
<evidence type="ECO:0000313" key="4">
    <source>
        <dbReference type="Proteomes" id="UP001501586"/>
    </source>
</evidence>
<name>A0ABP8EHG4_9MICO</name>
<accession>A0ABP8EHG4</accession>
<organism evidence="3 4">
    <name type="scientific">Brevibacterium daeguense</name>
    <dbReference type="NCBI Taxonomy" id="909936"/>
    <lineage>
        <taxon>Bacteria</taxon>
        <taxon>Bacillati</taxon>
        <taxon>Actinomycetota</taxon>
        <taxon>Actinomycetes</taxon>
        <taxon>Micrococcales</taxon>
        <taxon>Brevibacteriaceae</taxon>
        <taxon>Brevibacterium</taxon>
    </lineage>
</organism>
<dbReference type="Proteomes" id="UP001501586">
    <property type="component" value="Unassembled WGS sequence"/>
</dbReference>
<dbReference type="InterPro" id="IPR012507">
    <property type="entry name" value="YibE_F"/>
</dbReference>
<gene>
    <name evidence="3" type="ORF">GCM10022261_09370</name>
</gene>
<keyword evidence="2" id="KW-0812">Transmembrane</keyword>
<feature type="transmembrane region" description="Helical" evidence="2">
    <location>
        <begin position="356"/>
        <end position="375"/>
    </location>
</feature>
<evidence type="ECO:0000256" key="1">
    <source>
        <dbReference type="SAM" id="MobiDB-lite"/>
    </source>
</evidence>
<reference evidence="4" key="1">
    <citation type="journal article" date="2019" name="Int. J. Syst. Evol. Microbiol.">
        <title>The Global Catalogue of Microorganisms (GCM) 10K type strain sequencing project: providing services to taxonomists for standard genome sequencing and annotation.</title>
        <authorList>
            <consortium name="The Broad Institute Genomics Platform"/>
            <consortium name="The Broad Institute Genome Sequencing Center for Infectious Disease"/>
            <person name="Wu L."/>
            <person name="Ma J."/>
        </authorList>
    </citation>
    <scope>NUCLEOTIDE SEQUENCE [LARGE SCALE GENOMIC DNA]</scope>
    <source>
        <strain evidence="4">JCM 17458</strain>
    </source>
</reference>
<keyword evidence="2" id="KW-0472">Membrane</keyword>
<dbReference type="Pfam" id="PF07907">
    <property type="entry name" value="YibE_F"/>
    <property type="match status" value="1"/>
</dbReference>
<proteinExistence type="predicted"/>
<evidence type="ECO:0000256" key="2">
    <source>
        <dbReference type="SAM" id="Phobius"/>
    </source>
</evidence>
<dbReference type="PANTHER" id="PTHR41771">
    <property type="entry name" value="MEMBRANE PROTEIN-RELATED"/>
    <property type="match status" value="1"/>
</dbReference>
<dbReference type="PANTHER" id="PTHR41771:SF1">
    <property type="entry name" value="MEMBRANE PROTEIN"/>
    <property type="match status" value="1"/>
</dbReference>
<feature type="transmembrane region" description="Helical" evidence="2">
    <location>
        <begin position="258"/>
        <end position="277"/>
    </location>
</feature>
<feature type="region of interest" description="Disordered" evidence="1">
    <location>
        <begin position="123"/>
        <end position="159"/>
    </location>
</feature>
<feature type="transmembrane region" description="Helical" evidence="2">
    <location>
        <begin position="228"/>
        <end position="246"/>
    </location>
</feature>